<dbReference type="InterPro" id="IPR000026">
    <property type="entry name" value="N1-like"/>
</dbReference>
<evidence type="ECO:0000256" key="1">
    <source>
        <dbReference type="ARBA" id="ARBA00022722"/>
    </source>
</evidence>
<protein>
    <submittedName>
        <fullName evidence="4">Ribonuclease</fullName>
    </submittedName>
</protein>
<evidence type="ECO:0000313" key="5">
    <source>
        <dbReference type="Proteomes" id="UP000182740"/>
    </source>
</evidence>
<reference evidence="5" key="1">
    <citation type="submission" date="2016-11" db="EMBL/GenBank/DDBJ databases">
        <authorList>
            <person name="Varghese N."/>
            <person name="Submissions S."/>
        </authorList>
    </citation>
    <scope>NUCLEOTIDE SEQUENCE [LARGE SCALE GENOMIC DNA]</scope>
    <source>
        <strain evidence="5">DSM 44671</strain>
    </source>
</reference>
<dbReference type="SUPFAM" id="SSF53933">
    <property type="entry name" value="Microbial ribonucleases"/>
    <property type="match status" value="1"/>
</dbReference>
<keyword evidence="5" id="KW-1185">Reference proteome</keyword>
<feature type="chain" id="PRO_5012453475" evidence="3">
    <location>
        <begin position="38"/>
        <end position="138"/>
    </location>
</feature>
<dbReference type="GO" id="GO:0016787">
    <property type="term" value="F:hydrolase activity"/>
    <property type="evidence" value="ECO:0007669"/>
    <property type="project" value="UniProtKB-KW"/>
</dbReference>
<dbReference type="Gene3D" id="3.10.450.30">
    <property type="entry name" value="Microbial ribonucleases"/>
    <property type="match status" value="1"/>
</dbReference>
<organism evidence="4 5">
    <name type="scientific">Amycolatopsis australiensis</name>
    <dbReference type="NCBI Taxonomy" id="546364"/>
    <lineage>
        <taxon>Bacteria</taxon>
        <taxon>Bacillati</taxon>
        <taxon>Actinomycetota</taxon>
        <taxon>Actinomycetes</taxon>
        <taxon>Pseudonocardiales</taxon>
        <taxon>Pseudonocardiaceae</taxon>
        <taxon>Amycolatopsis</taxon>
    </lineage>
</organism>
<dbReference type="GO" id="GO:0004521">
    <property type="term" value="F:RNA endonuclease activity"/>
    <property type="evidence" value="ECO:0007669"/>
    <property type="project" value="InterPro"/>
</dbReference>
<keyword evidence="3" id="KW-0732">Signal</keyword>
<name>A0A1K1SPZ8_9PSEU</name>
<dbReference type="STRING" id="546364.SAMN04489730_6398"/>
<evidence type="ECO:0000313" key="4">
    <source>
        <dbReference type="EMBL" id="SFW86488.1"/>
    </source>
</evidence>
<evidence type="ECO:0000256" key="2">
    <source>
        <dbReference type="ARBA" id="ARBA00022801"/>
    </source>
</evidence>
<dbReference type="InterPro" id="IPR016191">
    <property type="entry name" value="Ribonuclease/ribotoxin"/>
</dbReference>
<proteinExistence type="predicted"/>
<dbReference type="AlphaFoldDB" id="A0A1K1SPZ8"/>
<sequence length="138" mass="15340">MQTRQRPRRLWAKRLGVTASVFVSALGISALTTPANASTYDSCTVSGCSAARSANSIWQSDGYPGTRGWYDWPDGQCNFAGGTYYNNDGQLPAGDSFQEYDVYPRACGAHRDAYRIVVDLDTGEVWYSPDHYSDFYHL</sequence>
<dbReference type="EMBL" id="FPJG01000006">
    <property type="protein sequence ID" value="SFW86488.1"/>
    <property type="molecule type" value="Genomic_DNA"/>
</dbReference>
<evidence type="ECO:0000256" key="3">
    <source>
        <dbReference type="SAM" id="SignalP"/>
    </source>
</evidence>
<dbReference type="Proteomes" id="UP000182740">
    <property type="component" value="Unassembled WGS sequence"/>
</dbReference>
<accession>A0A1K1SPZ8</accession>
<dbReference type="Pfam" id="PF00545">
    <property type="entry name" value="Ribonuclease"/>
    <property type="match status" value="1"/>
</dbReference>
<dbReference type="GO" id="GO:0003723">
    <property type="term" value="F:RNA binding"/>
    <property type="evidence" value="ECO:0007669"/>
    <property type="project" value="InterPro"/>
</dbReference>
<feature type="signal peptide" evidence="3">
    <location>
        <begin position="1"/>
        <end position="37"/>
    </location>
</feature>
<keyword evidence="2" id="KW-0378">Hydrolase</keyword>
<keyword evidence="1" id="KW-0540">Nuclease</keyword>
<gene>
    <name evidence="4" type="ORF">SAMN04489730_6398</name>
</gene>
<dbReference type="RefSeq" id="WP_084743055.1">
    <property type="nucleotide sequence ID" value="NZ_FPJG01000006.1"/>
</dbReference>